<dbReference type="InterPro" id="IPR003721">
    <property type="entry name" value="Pantoate_ligase"/>
</dbReference>
<feature type="binding site" evidence="8">
    <location>
        <begin position="151"/>
        <end position="154"/>
    </location>
    <ligand>
        <name>ATP</name>
        <dbReference type="ChEBI" id="CHEBI:30616"/>
    </ligand>
</feature>
<evidence type="ECO:0000313" key="9">
    <source>
        <dbReference type="EMBL" id="CAH0999855.1"/>
    </source>
</evidence>
<evidence type="ECO:0000256" key="8">
    <source>
        <dbReference type="HAMAP-Rule" id="MF_00158"/>
    </source>
</evidence>
<dbReference type="RefSeq" id="WP_238750044.1">
    <property type="nucleotide sequence ID" value="NZ_CAKLPZ010000001.1"/>
</dbReference>
<comment type="subunit">
    <text evidence="8">Homodimer.</text>
</comment>
<evidence type="ECO:0000256" key="4">
    <source>
        <dbReference type="ARBA" id="ARBA00022655"/>
    </source>
</evidence>
<protein>
    <recommendedName>
        <fullName evidence="8">Pantothenate synthetase</fullName>
        <shortName evidence="8">PS</shortName>
        <ecNumber evidence="8">6.3.2.1</ecNumber>
    </recommendedName>
    <alternativeName>
        <fullName evidence="8">Pantoate--beta-alanine ligase</fullName>
    </alternativeName>
    <alternativeName>
        <fullName evidence="8">Pantoate-activating enzyme</fullName>
    </alternativeName>
</protein>
<evidence type="ECO:0000256" key="6">
    <source>
        <dbReference type="ARBA" id="ARBA00022840"/>
    </source>
</evidence>
<dbReference type="NCBIfam" id="TIGR00018">
    <property type="entry name" value="panC"/>
    <property type="match status" value="1"/>
</dbReference>
<comment type="miscellaneous">
    <text evidence="8">The reaction proceeds by a bi uni uni bi ping pong mechanism.</text>
</comment>
<sequence length="295" mass="32247">MLTLTTAAALADALQPARAQGKTIGFVPTMGALHQGHAALIDSSVLRDDITVASIFVNPTQFNESADLSAYPRTPLADQQLLAEHGCHFLYLPGEADVYPQGAAATTETALDLGDLVEHMEGRQRPGHFAGVVQVVRRLLDIVQPTTLYLGQKDYQQVAIVRYMIERLNLPVQVHTVTTVREDDGLALSSRNRLLTTEERRAAAEINRELAAVTAGLRSARPARELEQLAMNHLSQVPLLEPEYVMVVDGRRLQPYQDGQPVEELVVAAAVRVGQVRLIDNRIAGTANPTIKRDV</sequence>
<keyword evidence="8" id="KW-0963">Cytoplasm</keyword>
<dbReference type="EC" id="6.3.2.1" evidence="8"/>
<comment type="caution">
    <text evidence="9">The sequence shown here is derived from an EMBL/GenBank/DDBJ whole genome shotgun (WGS) entry which is preliminary data.</text>
</comment>
<dbReference type="Pfam" id="PF02569">
    <property type="entry name" value="Pantoate_ligase"/>
    <property type="match status" value="1"/>
</dbReference>
<name>A0ABM9AYN5_9BACT</name>
<feature type="binding site" evidence="8">
    <location>
        <position position="180"/>
    </location>
    <ligand>
        <name>ATP</name>
        <dbReference type="ChEBI" id="CHEBI:30616"/>
    </ligand>
</feature>
<dbReference type="HAMAP" id="MF_00158">
    <property type="entry name" value="PanC"/>
    <property type="match status" value="1"/>
</dbReference>
<feature type="active site" description="Proton donor" evidence="8">
    <location>
        <position position="37"/>
    </location>
</feature>
<evidence type="ECO:0000256" key="3">
    <source>
        <dbReference type="ARBA" id="ARBA00022598"/>
    </source>
</evidence>
<feature type="binding site" evidence="8">
    <location>
        <position position="157"/>
    </location>
    <ligand>
        <name>(R)-pantoate</name>
        <dbReference type="ChEBI" id="CHEBI:15980"/>
    </ligand>
</feature>
<dbReference type="GO" id="GO:0004592">
    <property type="term" value="F:pantoate-beta-alanine ligase activity"/>
    <property type="evidence" value="ECO:0007669"/>
    <property type="project" value="UniProtKB-EC"/>
</dbReference>
<keyword evidence="3 8" id="KW-0436">Ligase</keyword>
<organism evidence="9 10">
    <name type="scientific">Neolewinella maritima</name>
    <dbReference type="NCBI Taxonomy" id="1383882"/>
    <lineage>
        <taxon>Bacteria</taxon>
        <taxon>Pseudomonadati</taxon>
        <taxon>Bacteroidota</taxon>
        <taxon>Saprospiria</taxon>
        <taxon>Saprospirales</taxon>
        <taxon>Lewinellaceae</taxon>
        <taxon>Neolewinella</taxon>
    </lineage>
</organism>
<gene>
    <name evidence="8 9" type="primary">panC</name>
    <name evidence="9" type="ORF">LEM8419_01132</name>
</gene>
<dbReference type="Gene3D" id="3.30.1300.10">
    <property type="entry name" value="Pantoate-beta-alanine ligase, C-terminal domain"/>
    <property type="match status" value="1"/>
</dbReference>
<evidence type="ECO:0000256" key="7">
    <source>
        <dbReference type="ARBA" id="ARBA00048258"/>
    </source>
</evidence>
<reference evidence="9" key="1">
    <citation type="submission" date="2021-12" db="EMBL/GenBank/DDBJ databases">
        <authorList>
            <person name="Rodrigo-Torres L."/>
            <person name="Arahal R. D."/>
            <person name="Lucena T."/>
        </authorList>
    </citation>
    <scope>NUCLEOTIDE SEQUENCE</scope>
    <source>
        <strain evidence="9">CECT 8419</strain>
    </source>
</reference>
<keyword evidence="4 8" id="KW-0566">Pantothenate biosynthesis</keyword>
<dbReference type="Gene3D" id="3.40.50.620">
    <property type="entry name" value="HUPs"/>
    <property type="match status" value="1"/>
</dbReference>
<dbReference type="EMBL" id="CAKLPZ010000001">
    <property type="protein sequence ID" value="CAH0999855.1"/>
    <property type="molecule type" value="Genomic_DNA"/>
</dbReference>
<proteinExistence type="inferred from homology"/>
<comment type="pathway">
    <text evidence="1 8">Cofactor biosynthesis; (R)-pantothenate biosynthesis; (R)-pantothenate from (R)-pantoate and beta-alanine: step 1/1.</text>
</comment>
<evidence type="ECO:0000256" key="5">
    <source>
        <dbReference type="ARBA" id="ARBA00022741"/>
    </source>
</evidence>
<dbReference type="PANTHER" id="PTHR21299:SF1">
    <property type="entry name" value="PANTOATE--BETA-ALANINE LIGASE"/>
    <property type="match status" value="1"/>
</dbReference>
<keyword evidence="6 8" id="KW-0067">ATP-binding</keyword>
<dbReference type="PANTHER" id="PTHR21299">
    <property type="entry name" value="CYTIDYLATE KINASE/PANTOATE-BETA-ALANINE LIGASE"/>
    <property type="match status" value="1"/>
</dbReference>
<dbReference type="InterPro" id="IPR014729">
    <property type="entry name" value="Rossmann-like_a/b/a_fold"/>
</dbReference>
<dbReference type="Proteomes" id="UP000837803">
    <property type="component" value="Unassembled WGS sequence"/>
</dbReference>
<keyword evidence="5 8" id="KW-0547">Nucleotide-binding</keyword>
<dbReference type="SUPFAM" id="SSF52374">
    <property type="entry name" value="Nucleotidylyl transferase"/>
    <property type="match status" value="1"/>
</dbReference>
<keyword evidence="10" id="KW-1185">Reference proteome</keyword>
<comment type="catalytic activity">
    <reaction evidence="7 8">
        <text>(R)-pantoate + beta-alanine + ATP = (R)-pantothenate + AMP + diphosphate + H(+)</text>
        <dbReference type="Rhea" id="RHEA:10912"/>
        <dbReference type="ChEBI" id="CHEBI:15378"/>
        <dbReference type="ChEBI" id="CHEBI:15980"/>
        <dbReference type="ChEBI" id="CHEBI:29032"/>
        <dbReference type="ChEBI" id="CHEBI:30616"/>
        <dbReference type="ChEBI" id="CHEBI:33019"/>
        <dbReference type="ChEBI" id="CHEBI:57966"/>
        <dbReference type="ChEBI" id="CHEBI:456215"/>
        <dbReference type="EC" id="6.3.2.1"/>
    </reaction>
</comment>
<feature type="binding site" evidence="8">
    <location>
        <position position="61"/>
    </location>
    <ligand>
        <name>(R)-pantoate</name>
        <dbReference type="ChEBI" id="CHEBI:15980"/>
    </ligand>
</feature>
<evidence type="ECO:0000256" key="2">
    <source>
        <dbReference type="ARBA" id="ARBA00009256"/>
    </source>
</evidence>
<comment type="similarity">
    <text evidence="2 8">Belongs to the pantothenate synthetase family.</text>
</comment>
<feature type="binding site" evidence="8">
    <location>
        <position position="61"/>
    </location>
    <ligand>
        <name>beta-alanine</name>
        <dbReference type="ChEBI" id="CHEBI:57966"/>
    </ligand>
</feature>
<comment type="function">
    <text evidence="8">Catalyzes the condensation of pantoate with beta-alanine in an ATP-dependent reaction via a pantoyl-adenylate intermediate.</text>
</comment>
<comment type="subcellular location">
    <subcellularLocation>
        <location evidence="8">Cytoplasm</location>
    </subcellularLocation>
</comment>
<evidence type="ECO:0000256" key="1">
    <source>
        <dbReference type="ARBA" id="ARBA00004990"/>
    </source>
</evidence>
<feature type="binding site" evidence="8">
    <location>
        <begin position="30"/>
        <end position="37"/>
    </location>
    <ligand>
        <name>ATP</name>
        <dbReference type="ChEBI" id="CHEBI:30616"/>
    </ligand>
</feature>
<accession>A0ABM9AYN5</accession>
<feature type="binding site" evidence="8">
    <location>
        <begin position="188"/>
        <end position="191"/>
    </location>
    <ligand>
        <name>ATP</name>
        <dbReference type="ChEBI" id="CHEBI:30616"/>
    </ligand>
</feature>
<dbReference type="InterPro" id="IPR042176">
    <property type="entry name" value="Pantoate_ligase_C"/>
</dbReference>
<evidence type="ECO:0000313" key="10">
    <source>
        <dbReference type="Proteomes" id="UP000837803"/>
    </source>
</evidence>